<organism evidence="1 2">
    <name type="scientific">Streptomyces kronopolitis</name>
    <dbReference type="NCBI Taxonomy" id="1612435"/>
    <lineage>
        <taxon>Bacteria</taxon>
        <taxon>Bacillati</taxon>
        <taxon>Actinomycetota</taxon>
        <taxon>Actinomycetes</taxon>
        <taxon>Kitasatosporales</taxon>
        <taxon>Streptomycetaceae</taxon>
        <taxon>Streptomyces</taxon>
    </lineage>
</organism>
<dbReference type="Proteomes" id="UP000600080">
    <property type="component" value="Unassembled WGS sequence"/>
</dbReference>
<dbReference type="Gene3D" id="3.90.1140.10">
    <property type="entry name" value="Cyclic phosphodiesterase"/>
    <property type="match status" value="1"/>
</dbReference>
<keyword evidence="2" id="KW-1185">Reference proteome</keyword>
<gene>
    <name evidence="1" type="ORF">GCM10012285_06060</name>
</gene>
<accession>A0ABQ2J0Z2</accession>
<protein>
    <recommendedName>
        <fullName evidence="3">2'-5' RNA ligase family protein</fullName>
    </recommendedName>
</protein>
<sequence>MLAAHPAFTVRFESCHRFPGVLYLAPEPDGPFRELTEAVAERWPEAPPFGGRFDEVVPHLTVAQGHDEAALANAEAALADSMPVTAWVSSVALLVHDGTRWHEHASFALGQVP</sequence>
<proteinExistence type="predicted"/>
<evidence type="ECO:0000313" key="2">
    <source>
        <dbReference type="Proteomes" id="UP000600080"/>
    </source>
</evidence>
<evidence type="ECO:0008006" key="3">
    <source>
        <dbReference type="Google" id="ProtNLM"/>
    </source>
</evidence>
<comment type="caution">
    <text evidence="1">The sequence shown here is derived from an EMBL/GenBank/DDBJ whole genome shotgun (WGS) entry which is preliminary data.</text>
</comment>
<dbReference type="Pfam" id="PF13563">
    <property type="entry name" value="2_5_RNA_ligase2"/>
    <property type="match status" value="1"/>
</dbReference>
<dbReference type="EMBL" id="BMND01000002">
    <property type="protein sequence ID" value="GGN34136.1"/>
    <property type="molecule type" value="Genomic_DNA"/>
</dbReference>
<evidence type="ECO:0000313" key="1">
    <source>
        <dbReference type="EMBL" id="GGN34136.1"/>
    </source>
</evidence>
<reference evidence="2" key="1">
    <citation type="journal article" date="2019" name="Int. J. Syst. Evol. Microbiol.">
        <title>The Global Catalogue of Microorganisms (GCM) 10K type strain sequencing project: providing services to taxonomists for standard genome sequencing and annotation.</title>
        <authorList>
            <consortium name="The Broad Institute Genomics Platform"/>
            <consortium name="The Broad Institute Genome Sequencing Center for Infectious Disease"/>
            <person name="Wu L."/>
            <person name="Ma J."/>
        </authorList>
    </citation>
    <scope>NUCLEOTIDE SEQUENCE [LARGE SCALE GENOMIC DNA]</scope>
    <source>
        <strain evidence="2">CGMCC 4.7323</strain>
    </source>
</reference>
<dbReference type="InterPro" id="IPR009097">
    <property type="entry name" value="Cyclic_Pdiesterase"/>
</dbReference>
<dbReference type="SUPFAM" id="SSF55144">
    <property type="entry name" value="LigT-like"/>
    <property type="match status" value="1"/>
</dbReference>
<name>A0ABQ2J0Z2_9ACTN</name>